<keyword evidence="3" id="KW-0808">Transferase</keyword>
<feature type="transmembrane region" description="Helical" evidence="1">
    <location>
        <begin position="186"/>
        <end position="204"/>
    </location>
</feature>
<dbReference type="InterPro" id="IPR002656">
    <property type="entry name" value="Acyl_transf_3_dom"/>
</dbReference>
<evidence type="ECO:0000259" key="2">
    <source>
        <dbReference type="Pfam" id="PF01757"/>
    </source>
</evidence>
<sequence length="326" mass="36040">MAKTEELIFLTPVSGFVLARTYESRILSGILNALEFMRLRAIRLYPLYLLGLIAGAISAYVLWRYGAQPTDHPVLKIGGESLVELLMLPVPFAHQLYPTNGPCWSLSAELAANAAYACFLPRLTTRVLTVVIVVMWCAVLAIVMLGNFGEGYAWKGAYVGMVRVIFSFSIGVLIHRLAPSTRFRSNAGALLIVALAFLMTFVNVPARFDTFYVLASVTVIIPAITWFAVHCEPSVSVRRACLLAGSVSYGMYVLHEPIGTFLQIVLSRHFHLSSSEMIFTSIPFLAGMVALVAALNPYDAKFRRILLQYATPRDRQHSNINLTTTD</sequence>
<keyword evidence="1" id="KW-0472">Membrane</keyword>
<feature type="transmembrane region" description="Helical" evidence="1">
    <location>
        <begin position="278"/>
        <end position="298"/>
    </location>
</feature>
<reference evidence="3 4" key="1">
    <citation type="submission" date="2024-01" db="EMBL/GenBank/DDBJ databases">
        <title>The diversity of rhizobia nodulating Mimosa spp. in eleven states of Brazil covering several biomes is determined by host plant, location, and edaphic factors.</title>
        <authorList>
            <person name="Rouws L."/>
            <person name="Barauna A."/>
            <person name="Beukes C."/>
            <person name="De Faria S.M."/>
            <person name="Gross E."/>
            <person name="Dos Reis Junior F.B."/>
            <person name="Simon M."/>
            <person name="Maluk M."/>
            <person name="Odee D.W."/>
            <person name="Kenicer G."/>
            <person name="Young J.P.W."/>
            <person name="Reis V.M."/>
            <person name="Zilli J."/>
            <person name="James E.K."/>
        </authorList>
    </citation>
    <scope>NUCLEOTIDE SEQUENCE [LARGE SCALE GENOMIC DNA]</scope>
    <source>
        <strain evidence="3 4">JPY77</strain>
    </source>
</reference>
<feature type="transmembrane region" description="Helical" evidence="1">
    <location>
        <begin position="45"/>
        <end position="63"/>
    </location>
</feature>
<evidence type="ECO:0000256" key="1">
    <source>
        <dbReference type="SAM" id="Phobius"/>
    </source>
</evidence>
<accession>A0ABU9QGQ6</accession>
<proteinExistence type="predicted"/>
<dbReference type="EMBL" id="JAZHGC010000020">
    <property type="protein sequence ID" value="MEM5288618.1"/>
    <property type="molecule type" value="Genomic_DNA"/>
</dbReference>
<dbReference type="GO" id="GO:0016746">
    <property type="term" value="F:acyltransferase activity"/>
    <property type="evidence" value="ECO:0007669"/>
    <property type="project" value="UniProtKB-KW"/>
</dbReference>
<evidence type="ECO:0000313" key="3">
    <source>
        <dbReference type="EMBL" id="MEM5288618.1"/>
    </source>
</evidence>
<name>A0ABU9QGQ6_9BURK</name>
<keyword evidence="3" id="KW-0012">Acyltransferase</keyword>
<keyword evidence="4" id="KW-1185">Reference proteome</keyword>
<gene>
    <name evidence="3" type="ORF">V4C55_23105</name>
</gene>
<dbReference type="RefSeq" id="WP_201654781.1">
    <property type="nucleotide sequence ID" value="NZ_CAJHCS010000020.1"/>
</dbReference>
<dbReference type="Proteomes" id="UP001494588">
    <property type="component" value="Unassembled WGS sequence"/>
</dbReference>
<feature type="transmembrane region" description="Helical" evidence="1">
    <location>
        <begin position="241"/>
        <end position="266"/>
    </location>
</feature>
<feature type="transmembrane region" description="Helical" evidence="1">
    <location>
        <begin position="127"/>
        <end position="146"/>
    </location>
</feature>
<dbReference type="Pfam" id="PF01757">
    <property type="entry name" value="Acyl_transf_3"/>
    <property type="match status" value="1"/>
</dbReference>
<feature type="transmembrane region" description="Helical" evidence="1">
    <location>
        <begin position="210"/>
        <end position="229"/>
    </location>
</feature>
<evidence type="ECO:0000313" key="4">
    <source>
        <dbReference type="Proteomes" id="UP001494588"/>
    </source>
</evidence>
<keyword evidence="1" id="KW-1133">Transmembrane helix</keyword>
<protein>
    <submittedName>
        <fullName evidence="3">Acyltransferase family protein</fullName>
    </submittedName>
</protein>
<feature type="domain" description="Acyltransferase 3" evidence="2">
    <location>
        <begin position="13"/>
        <end position="291"/>
    </location>
</feature>
<keyword evidence="1" id="KW-0812">Transmembrane</keyword>
<comment type="caution">
    <text evidence="3">The sequence shown here is derived from an EMBL/GenBank/DDBJ whole genome shotgun (WGS) entry which is preliminary data.</text>
</comment>
<organism evidence="3 4">
    <name type="scientific">Paraburkholderia sabiae</name>
    <dbReference type="NCBI Taxonomy" id="273251"/>
    <lineage>
        <taxon>Bacteria</taxon>
        <taxon>Pseudomonadati</taxon>
        <taxon>Pseudomonadota</taxon>
        <taxon>Betaproteobacteria</taxon>
        <taxon>Burkholderiales</taxon>
        <taxon>Burkholderiaceae</taxon>
        <taxon>Paraburkholderia</taxon>
    </lineage>
</organism>
<feature type="transmembrane region" description="Helical" evidence="1">
    <location>
        <begin position="152"/>
        <end position="174"/>
    </location>
</feature>